<dbReference type="EMBL" id="BARV01018382">
    <property type="protein sequence ID" value="GAI19451.1"/>
    <property type="molecule type" value="Genomic_DNA"/>
</dbReference>
<protein>
    <recommendedName>
        <fullName evidence="1">Aldehyde ferredoxin oxidoreductase N-terminal domain-containing protein</fullName>
    </recommendedName>
</protein>
<dbReference type="AlphaFoldDB" id="X1MN51"/>
<dbReference type="InterPro" id="IPR051919">
    <property type="entry name" value="W-dependent_AOR"/>
</dbReference>
<comment type="caution">
    <text evidence="2">The sequence shown here is derived from an EMBL/GenBank/DDBJ whole genome shotgun (WGS) entry which is preliminary data.</text>
</comment>
<evidence type="ECO:0000259" key="1">
    <source>
        <dbReference type="SMART" id="SM00790"/>
    </source>
</evidence>
<organism evidence="2">
    <name type="scientific">marine sediment metagenome</name>
    <dbReference type="NCBI Taxonomy" id="412755"/>
    <lineage>
        <taxon>unclassified sequences</taxon>
        <taxon>metagenomes</taxon>
        <taxon>ecological metagenomes</taxon>
    </lineage>
</organism>
<accession>X1MN51</accession>
<proteinExistence type="predicted"/>
<sequence length="238" mass="26161">MVYGWAGNILKVNLTKMQFKEVPTTRYSREFLGGKGVNVKILWDNLRPDIDPFDPKNVIMFGTGPLTGTLAPASGRCSVSSKSPLTGFLGSGSFGGFWGPELKFAGYDHLFIEGRSKNPVWLLIDDGKYEIRKAEHLCGKDTIKTQELIENELKDPRVQVICIGQAGEKKVMFASIRSGTFNTCARAGMGAVMGSKNLKAIAVRGSKALHIGEPEKFVNLCHDVRKKFLESPYLCPST</sequence>
<dbReference type="GO" id="GO:0016625">
    <property type="term" value="F:oxidoreductase activity, acting on the aldehyde or oxo group of donors, iron-sulfur protein as acceptor"/>
    <property type="evidence" value="ECO:0007669"/>
    <property type="project" value="InterPro"/>
</dbReference>
<name>X1MN51_9ZZZZ</name>
<dbReference type="GO" id="GO:0051536">
    <property type="term" value="F:iron-sulfur cluster binding"/>
    <property type="evidence" value="ECO:0007669"/>
    <property type="project" value="InterPro"/>
</dbReference>
<dbReference type="Gene3D" id="3.60.9.10">
    <property type="entry name" value="Aldehyde ferredoxin oxidoreductase, N-terminal domain"/>
    <property type="match status" value="1"/>
</dbReference>
<gene>
    <name evidence="2" type="ORF">S06H3_31101</name>
</gene>
<dbReference type="Pfam" id="PF02730">
    <property type="entry name" value="AFOR_N"/>
    <property type="match status" value="1"/>
</dbReference>
<dbReference type="PANTHER" id="PTHR30038:SF0">
    <property type="entry name" value="TUNGSTEN-CONTAINING ALDEHYDE FERREDOXIN OXIDOREDUCTASE"/>
    <property type="match status" value="1"/>
</dbReference>
<dbReference type="PANTHER" id="PTHR30038">
    <property type="entry name" value="ALDEHYDE FERREDOXIN OXIDOREDUCTASE"/>
    <property type="match status" value="1"/>
</dbReference>
<feature type="domain" description="Aldehyde ferredoxin oxidoreductase N-terminal" evidence="1">
    <location>
        <begin position="5"/>
        <end position="207"/>
    </location>
</feature>
<dbReference type="SUPFAM" id="SSF56228">
    <property type="entry name" value="Aldehyde ferredoxin oxidoreductase, N-terminal domain"/>
    <property type="match status" value="1"/>
</dbReference>
<reference evidence="2" key="1">
    <citation type="journal article" date="2014" name="Front. Microbiol.">
        <title>High frequency of phylogenetically diverse reductive dehalogenase-homologous genes in deep subseafloor sedimentary metagenomes.</title>
        <authorList>
            <person name="Kawai M."/>
            <person name="Futagami T."/>
            <person name="Toyoda A."/>
            <person name="Takaki Y."/>
            <person name="Nishi S."/>
            <person name="Hori S."/>
            <person name="Arai W."/>
            <person name="Tsubouchi T."/>
            <person name="Morono Y."/>
            <person name="Uchiyama I."/>
            <person name="Ito T."/>
            <person name="Fujiyama A."/>
            <person name="Inagaki F."/>
            <person name="Takami H."/>
        </authorList>
    </citation>
    <scope>NUCLEOTIDE SEQUENCE</scope>
    <source>
        <strain evidence="2">Expedition CK06-06</strain>
    </source>
</reference>
<dbReference type="InterPro" id="IPR013983">
    <property type="entry name" value="Ald_Fedxn_OxRdtase_N"/>
</dbReference>
<dbReference type="InterPro" id="IPR036503">
    <property type="entry name" value="Ald_Fedxn_OxRdtase_N_sf"/>
</dbReference>
<dbReference type="SMART" id="SM00790">
    <property type="entry name" value="AFOR_N"/>
    <property type="match status" value="1"/>
</dbReference>
<feature type="non-terminal residue" evidence="2">
    <location>
        <position position="238"/>
    </location>
</feature>
<evidence type="ECO:0000313" key="2">
    <source>
        <dbReference type="EMBL" id="GAI19451.1"/>
    </source>
</evidence>